<evidence type="ECO:0000313" key="3">
    <source>
        <dbReference type="Proteomes" id="UP000565441"/>
    </source>
</evidence>
<gene>
    <name evidence="2" type="ORF">D9615_007681</name>
</gene>
<feature type="region of interest" description="Disordered" evidence="1">
    <location>
        <begin position="208"/>
        <end position="239"/>
    </location>
</feature>
<organism evidence="2 3">
    <name type="scientific">Tricholomella constricta</name>
    <dbReference type="NCBI Taxonomy" id="117010"/>
    <lineage>
        <taxon>Eukaryota</taxon>
        <taxon>Fungi</taxon>
        <taxon>Dikarya</taxon>
        <taxon>Basidiomycota</taxon>
        <taxon>Agaricomycotina</taxon>
        <taxon>Agaricomycetes</taxon>
        <taxon>Agaricomycetidae</taxon>
        <taxon>Agaricales</taxon>
        <taxon>Tricholomatineae</taxon>
        <taxon>Lyophyllaceae</taxon>
        <taxon>Tricholomella</taxon>
    </lineage>
</organism>
<dbReference type="EMBL" id="JAACJP010000030">
    <property type="protein sequence ID" value="KAF5376067.1"/>
    <property type="molecule type" value="Genomic_DNA"/>
</dbReference>
<protein>
    <submittedName>
        <fullName evidence="2">Uncharacterized protein</fullName>
    </submittedName>
</protein>
<comment type="caution">
    <text evidence="2">The sequence shown here is derived from an EMBL/GenBank/DDBJ whole genome shotgun (WGS) entry which is preliminary data.</text>
</comment>
<sequence length="265" mass="29613">MASPLPPVIIDLQARGVDFARRLGSLIHFVEAGRELQACRSLPSKDFRRHCRKIVTLIEIARKTLTEAGIKVHLFSPCPASLALCKSAYVDLLHMLNERRIDVDPALEERVKKLVFPLSSGFQIIRKDEPYPSPLPSATPTIKAQATLRQPGPIAFNARNPALIPAVPVTAMMPPPDAFPVAPSALNGLAKRREPKLPGRYWDVVLPPRNRRSSRRGSNLEDEQENVSPPPRLLRPAPRRFGIFCTGKTSMHQYRQPTPRPRTVQ</sequence>
<evidence type="ECO:0000256" key="1">
    <source>
        <dbReference type="SAM" id="MobiDB-lite"/>
    </source>
</evidence>
<dbReference type="Proteomes" id="UP000565441">
    <property type="component" value="Unassembled WGS sequence"/>
</dbReference>
<dbReference type="OrthoDB" id="2793736at2759"/>
<dbReference type="AlphaFoldDB" id="A0A8H5H3K7"/>
<reference evidence="2 3" key="1">
    <citation type="journal article" date="2020" name="ISME J.">
        <title>Uncovering the hidden diversity of litter-decomposition mechanisms in mushroom-forming fungi.</title>
        <authorList>
            <person name="Floudas D."/>
            <person name="Bentzer J."/>
            <person name="Ahren D."/>
            <person name="Johansson T."/>
            <person name="Persson P."/>
            <person name="Tunlid A."/>
        </authorList>
    </citation>
    <scope>NUCLEOTIDE SEQUENCE [LARGE SCALE GENOMIC DNA]</scope>
    <source>
        <strain evidence="2 3">CBS 661.87</strain>
    </source>
</reference>
<proteinExistence type="predicted"/>
<evidence type="ECO:0000313" key="2">
    <source>
        <dbReference type="EMBL" id="KAF5376067.1"/>
    </source>
</evidence>
<name>A0A8H5H3K7_9AGAR</name>
<keyword evidence="3" id="KW-1185">Reference proteome</keyword>
<accession>A0A8H5H3K7</accession>